<protein>
    <recommendedName>
        <fullName evidence="4">Plasmid replication initiator protein</fullName>
    </recommendedName>
</protein>
<evidence type="ECO:0000313" key="2">
    <source>
        <dbReference type="EMBL" id="GBF04769.1"/>
    </source>
</evidence>
<comment type="caution">
    <text evidence="2">The sequence shown here is derived from an EMBL/GenBank/DDBJ whole genome shotgun (WGS) entry which is preliminary data.</text>
</comment>
<evidence type="ECO:0000256" key="1">
    <source>
        <dbReference type="SAM" id="MobiDB-lite"/>
    </source>
</evidence>
<keyword evidence="3" id="KW-1185">Reference proteome</keyword>
<dbReference type="AlphaFoldDB" id="A0A2I9CSU3"/>
<dbReference type="InterPro" id="IPR018777">
    <property type="entry name" value="Replication_initiator_prot_A"/>
</dbReference>
<dbReference type="EMBL" id="BFAG01000002">
    <property type="protein sequence ID" value="GBF04769.1"/>
    <property type="molecule type" value="Genomic_DNA"/>
</dbReference>
<evidence type="ECO:0000313" key="3">
    <source>
        <dbReference type="Proteomes" id="UP000236569"/>
    </source>
</evidence>
<dbReference type="OrthoDB" id="55409at2"/>
<name>A0A2I9CSU3_9DEIO</name>
<organism evidence="2 3">
    <name type="scientific">Deinococcus aerius</name>
    <dbReference type="NCBI Taxonomy" id="200253"/>
    <lineage>
        <taxon>Bacteria</taxon>
        <taxon>Thermotogati</taxon>
        <taxon>Deinococcota</taxon>
        <taxon>Deinococci</taxon>
        <taxon>Deinococcales</taxon>
        <taxon>Deinococcaceae</taxon>
        <taxon>Deinococcus</taxon>
    </lineage>
</organism>
<dbReference type="Proteomes" id="UP000236569">
    <property type="component" value="Unassembled WGS sequence"/>
</dbReference>
<reference evidence="3" key="1">
    <citation type="submission" date="2018-01" db="EMBL/GenBank/DDBJ databases">
        <title>Draft Genome Sequence of the Radioresistant Bacterium Deinococcus aerius TR0125, Isolated from the Higher Atmosphere above Japan.</title>
        <authorList>
            <person name="Satoh K."/>
            <person name="Arai H."/>
            <person name="Sanzen T."/>
            <person name="Kawaguchi Y."/>
            <person name="Hayashi H."/>
            <person name="Yokobori S."/>
            <person name="Yamagishi A."/>
            <person name="Oono Y."/>
            <person name="Narumi I."/>
        </authorList>
    </citation>
    <scope>NUCLEOTIDE SEQUENCE [LARGE SCALE GENOMIC DNA]</scope>
    <source>
        <strain evidence="3">TR0125</strain>
    </source>
</reference>
<dbReference type="RefSeq" id="WP_103128232.1">
    <property type="nucleotide sequence ID" value="NZ_BFAG01000002.1"/>
</dbReference>
<proteinExistence type="predicted"/>
<evidence type="ECO:0008006" key="4">
    <source>
        <dbReference type="Google" id="ProtNLM"/>
    </source>
</evidence>
<sequence>MLLSVGNSRVMLKERHDELNLARLNLVLAQNRTTLKGWRKELALDALGTMTVECTADLNDVVPHGIDNDVLLGLISAAVLQNTRPGGEIRISASELLKLSCLPDNARSYGEVQRALHRLKRSTFTITECWYDQGKRDWRTVDFNLVAKHWQADNTEKVEDIGRWQAKTLLVIRLDPELMQSIRSGYVRPLDSALLGRLKQPMSRSVYRALSMLRTNLAENGTPPKEVRLPLLSWAEHLGLSHQMDGRNLPSLIERALIPAHEALMESGYLATVETEGRGRQKTFTYTFAEEEVRMADPEAAQLLSQYLSSKAALELAVQYTAAHVHQTLTRFEALMKTAYKGKVKNRQGLLVDMLRDPDKYPVEVAEKTSSARRPAPPPLPTADEEDPAPVERKPESALMALGQRFEETGALRPLRDRAVKLYLDGRISTLDLLQLRSLERPQIEGQISGWEQPTP</sequence>
<gene>
    <name evidence="2" type="ORF">DAERI_020366</name>
</gene>
<feature type="region of interest" description="Disordered" evidence="1">
    <location>
        <begin position="365"/>
        <end position="392"/>
    </location>
</feature>
<dbReference type="Pfam" id="PF10134">
    <property type="entry name" value="RPA"/>
    <property type="match status" value="1"/>
</dbReference>
<accession>A0A2I9CSU3</accession>